<keyword evidence="1" id="KW-0472">Membrane</keyword>
<dbReference type="AlphaFoldDB" id="A0A8J2MUP1"/>
<keyword evidence="3" id="KW-1185">Reference proteome</keyword>
<accession>A0A8J2MUP1</accession>
<evidence type="ECO:0000313" key="2">
    <source>
        <dbReference type="EMBL" id="CAG5096503.1"/>
    </source>
</evidence>
<reference evidence="2" key="1">
    <citation type="submission" date="2021-04" db="EMBL/GenBank/DDBJ databases">
        <authorList>
            <person name="Chebbi M.A.C M."/>
        </authorList>
    </citation>
    <scope>NUCLEOTIDE SEQUENCE</scope>
</reference>
<proteinExistence type="predicted"/>
<dbReference type="Proteomes" id="UP000786811">
    <property type="component" value="Unassembled WGS sequence"/>
</dbReference>
<dbReference type="SUPFAM" id="SSF51197">
    <property type="entry name" value="Clavaminate synthase-like"/>
    <property type="match status" value="1"/>
</dbReference>
<organism evidence="2 3">
    <name type="scientific">Cotesia congregata</name>
    <name type="common">Parasitoid wasp</name>
    <name type="synonym">Apanteles congregatus</name>
    <dbReference type="NCBI Taxonomy" id="51543"/>
    <lineage>
        <taxon>Eukaryota</taxon>
        <taxon>Metazoa</taxon>
        <taxon>Ecdysozoa</taxon>
        <taxon>Arthropoda</taxon>
        <taxon>Hexapoda</taxon>
        <taxon>Insecta</taxon>
        <taxon>Pterygota</taxon>
        <taxon>Neoptera</taxon>
        <taxon>Endopterygota</taxon>
        <taxon>Hymenoptera</taxon>
        <taxon>Apocrita</taxon>
        <taxon>Ichneumonoidea</taxon>
        <taxon>Braconidae</taxon>
        <taxon>Microgastrinae</taxon>
        <taxon>Cotesia</taxon>
    </lineage>
</organism>
<dbReference type="Gene3D" id="2.60.120.650">
    <property type="entry name" value="Cupin"/>
    <property type="match status" value="1"/>
</dbReference>
<dbReference type="OrthoDB" id="47883at2759"/>
<protein>
    <submittedName>
        <fullName evidence="2">Uncharacterized protein</fullName>
    </submittedName>
</protein>
<feature type="transmembrane region" description="Helical" evidence="1">
    <location>
        <begin position="57"/>
        <end position="76"/>
    </location>
</feature>
<evidence type="ECO:0000256" key="1">
    <source>
        <dbReference type="SAM" id="Phobius"/>
    </source>
</evidence>
<dbReference type="EMBL" id="CAJNRD030001121">
    <property type="protein sequence ID" value="CAG5096503.1"/>
    <property type="molecule type" value="Genomic_DNA"/>
</dbReference>
<name>A0A8J2MUP1_COTCN</name>
<keyword evidence="1" id="KW-0812">Transmembrane</keyword>
<comment type="caution">
    <text evidence="2">The sequence shown here is derived from an EMBL/GenBank/DDBJ whole genome shotgun (WGS) entry which is preliminary data.</text>
</comment>
<dbReference type="PANTHER" id="PTHR35259">
    <property type="entry name" value="BOMBESIN RECEPTOR-ACTIVATED PROTEIN C6ORF89"/>
    <property type="match status" value="1"/>
</dbReference>
<dbReference type="InterPro" id="IPR038757">
    <property type="entry name" value="BRAP"/>
</dbReference>
<keyword evidence="1" id="KW-1133">Transmembrane helix</keyword>
<gene>
    <name evidence="2" type="ORF">HICCMSTLAB_LOCUS8242</name>
</gene>
<sequence length="329" mass="38606">MDNKTNKKDQIIFIKKIFTAVTKEFLSQGIEIKNLKKAVKLKNDNTYNKLTILHLSIYKKCILTILLSFMISIFFYNSSLNFSIHFIFEKRCFIPNNYFVWEFTRPVSNCDYCRGVINALIMNNLTREEFTPYAYSSKPMIIKNAARTWKASKMFNLNFFNNLYESIDGAYESIEDECQFLHFKSNFSLLKQVLTMNEQQASNYLNKNPWYVGWKNCHPQVLDVMKKYYDSPHFLPLDTEIPQTNYIFIGYDQGANMHLDYIPRLMWQGQLAGKKIWSVAPTPECDSVCKRFNFSVDTGDIVLLDTRVWYHATLIKDNTLSLTITSEYG</sequence>
<evidence type="ECO:0000313" key="3">
    <source>
        <dbReference type="Proteomes" id="UP000786811"/>
    </source>
</evidence>